<accession>C7NIF1</accession>
<dbReference type="InterPro" id="IPR022128">
    <property type="entry name" value="FhaA_N"/>
</dbReference>
<protein>
    <submittedName>
        <fullName evidence="4">FHA domain-containing protein</fullName>
    </submittedName>
</protein>
<evidence type="ECO:0000256" key="1">
    <source>
        <dbReference type="ARBA" id="ARBA00022553"/>
    </source>
</evidence>
<sequence length="402" mass="44713">MGLLDRFESGTERVFTAPFARLFKREQLQPVEIGAAIRKAMDSRAAVVNRHRTIVPNVFTIELSDDDFDRLIAFDEAITDELIADAQEYVTQQRYTPGGPLQIELVADPDLQPGIYKLHHATVRNPATLDERGDIDAWGATHERFDDAIDRHTSGHRIPSDAQYLGEVDEEAIAAADASRSAGAQDHDAAEPQQDELSPREERRRAKEERRAAEEAERERRAVEEAERERRAVEAAEQADRARREQAEEQALAHQAGTQEYNREAAIEQQREGIRQAERAQRERAATEQATAAEAAPARSTRSVERPWVEVDGTRHPLTAETTLVGRDVSCDITVSDPGISRRHVELRTETAGGRTQVSIRDLGSTNGTFVGGEQIRNARLADGESFTMGRTTLTVRLGSAP</sequence>
<dbReference type="SUPFAM" id="SSF49879">
    <property type="entry name" value="SMAD/FHA domain"/>
    <property type="match status" value="1"/>
</dbReference>
<dbReference type="Gene3D" id="3.30.2320.60">
    <property type="entry name" value="FhaA, phosphopeptide-binding domain (DUF3662)"/>
    <property type="match status" value="1"/>
</dbReference>
<feature type="compositionally biased region" description="Basic and acidic residues" evidence="2">
    <location>
        <begin position="261"/>
        <end position="286"/>
    </location>
</feature>
<dbReference type="eggNOG" id="COG1716">
    <property type="taxonomic scope" value="Bacteria"/>
</dbReference>
<dbReference type="PANTHER" id="PTHR23308">
    <property type="entry name" value="NUCLEAR INHIBITOR OF PROTEIN PHOSPHATASE-1"/>
    <property type="match status" value="1"/>
</dbReference>
<feature type="compositionally biased region" description="Low complexity" evidence="2">
    <location>
        <begin position="287"/>
        <end position="299"/>
    </location>
</feature>
<name>C7NIF1_KYTSD</name>
<dbReference type="KEGG" id="kse:Ksed_00240"/>
<dbReference type="AlphaFoldDB" id="C7NIF1"/>
<dbReference type="PROSITE" id="PS50006">
    <property type="entry name" value="FHA_DOMAIN"/>
    <property type="match status" value="1"/>
</dbReference>
<dbReference type="InterPro" id="IPR050923">
    <property type="entry name" value="Cell_Proc_Reg/RNA_Proc"/>
</dbReference>
<feature type="domain" description="FHA" evidence="3">
    <location>
        <begin position="323"/>
        <end position="376"/>
    </location>
</feature>
<dbReference type="InterPro" id="IPR008984">
    <property type="entry name" value="SMAD_FHA_dom_sf"/>
</dbReference>
<dbReference type="RefSeq" id="WP_012801541.1">
    <property type="nucleotide sequence ID" value="NC_013169.1"/>
</dbReference>
<feature type="compositionally biased region" description="Basic and acidic residues" evidence="2">
    <location>
        <begin position="197"/>
        <end position="247"/>
    </location>
</feature>
<gene>
    <name evidence="4" type="ordered locus">Ksed_00240</name>
</gene>
<dbReference type="HOGENOM" id="CLU_047963_1_1_11"/>
<dbReference type="InterPro" id="IPR042287">
    <property type="entry name" value="FhaA_N_sf"/>
</dbReference>
<keyword evidence="1" id="KW-0597">Phosphoprotein</keyword>
<dbReference type="Gene3D" id="2.60.200.20">
    <property type="match status" value="1"/>
</dbReference>
<feature type="region of interest" description="Disordered" evidence="2">
    <location>
        <begin position="176"/>
        <end position="304"/>
    </location>
</feature>
<dbReference type="STRING" id="478801.Ksed_00240"/>
<evidence type="ECO:0000256" key="2">
    <source>
        <dbReference type="SAM" id="MobiDB-lite"/>
    </source>
</evidence>
<dbReference type="SMART" id="SM00240">
    <property type="entry name" value="FHA"/>
    <property type="match status" value="1"/>
</dbReference>
<evidence type="ECO:0000313" key="5">
    <source>
        <dbReference type="Proteomes" id="UP000006666"/>
    </source>
</evidence>
<proteinExistence type="predicted"/>
<dbReference type="Pfam" id="PF12401">
    <property type="entry name" value="FhaA_N"/>
    <property type="match status" value="1"/>
</dbReference>
<dbReference type="CDD" id="cd00060">
    <property type="entry name" value="FHA"/>
    <property type="match status" value="1"/>
</dbReference>
<reference evidence="4 5" key="1">
    <citation type="journal article" date="2009" name="Stand. Genomic Sci.">
        <title>Complete genome sequence of Kytococcus sedentarius type strain (541).</title>
        <authorList>
            <person name="Sims D."/>
            <person name="Brettin T."/>
            <person name="Detter J.C."/>
            <person name="Han C."/>
            <person name="Lapidus A."/>
            <person name="Copeland A."/>
            <person name="Glavina Del Rio T."/>
            <person name="Nolan M."/>
            <person name="Chen F."/>
            <person name="Lucas S."/>
            <person name="Tice H."/>
            <person name="Cheng J.F."/>
            <person name="Bruce D."/>
            <person name="Goodwin L."/>
            <person name="Pitluck S."/>
            <person name="Ovchinnikova G."/>
            <person name="Pati A."/>
            <person name="Ivanova N."/>
            <person name="Mavrommatis K."/>
            <person name="Chen A."/>
            <person name="Palaniappan K."/>
            <person name="D'haeseleer P."/>
            <person name="Chain P."/>
            <person name="Bristow J."/>
            <person name="Eisen J.A."/>
            <person name="Markowitz V."/>
            <person name="Hugenholtz P."/>
            <person name="Schneider S."/>
            <person name="Goker M."/>
            <person name="Pukall R."/>
            <person name="Kyrpides N.C."/>
            <person name="Klenk H.P."/>
        </authorList>
    </citation>
    <scope>NUCLEOTIDE SEQUENCE [LARGE SCALE GENOMIC DNA]</scope>
    <source>
        <strain evidence="5">ATCC 14392 / DSM 20547 / JCM 11482 / CCUG 33030 / NBRC 15357 / NCTC 11040 / CCM 314 / 541</strain>
    </source>
</reference>
<dbReference type="EMBL" id="CP001686">
    <property type="protein sequence ID" value="ACV05122.1"/>
    <property type="molecule type" value="Genomic_DNA"/>
</dbReference>
<dbReference type="Pfam" id="PF00498">
    <property type="entry name" value="FHA"/>
    <property type="match status" value="1"/>
</dbReference>
<evidence type="ECO:0000259" key="3">
    <source>
        <dbReference type="PROSITE" id="PS50006"/>
    </source>
</evidence>
<organism evidence="4 5">
    <name type="scientific">Kytococcus sedentarius (strain ATCC 14392 / DSM 20547 / JCM 11482 / CCUG 33030 / NBRC 15357 / NCTC 11040 / CCM 314 / 541)</name>
    <name type="common">Micrococcus sedentarius</name>
    <dbReference type="NCBI Taxonomy" id="478801"/>
    <lineage>
        <taxon>Bacteria</taxon>
        <taxon>Bacillati</taxon>
        <taxon>Actinomycetota</taxon>
        <taxon>Actinomycetes</taxon>
        <taxon>Micrococcales</taxon>
        <taxon>Kytococcaceae</taxon>
        <taxon>Kytococcus</taxon>
    </lineage>
</organism>
<dbReference type="Proteomes" id="UP000006666">
    <property type="component" value="Chromosome"/>
</dbReference>
<keyword evidence="5" id="KW-1185">Reference proteome</keyword>
<dbReference type="InterPro" id="IPR000253">
    <property type="entry name" value="FHA_dom"/>
</dbReference>
<evidence type="ECO:0000313" key="4">
    <source>
        <dbReference type="EMBL" id="ACV05122.1"/>
    </source>
</evidence>